<dbReference type="EMBL" id="JBJHQF010000019">
    <property type="protein sequence ID" value="MFK9005205.1"/>
    <property type="molecule type" value="Genomic_DNA"/>
</dbReference>
<name>A0ABW8R1X0_9PSED</name>
<dbReference type="Proteomes" id="UP001623008">
    <property type="component" value="Unassembled WGS sequence"/>
</dbReference>
<evidence type="ECO:0000313" key="2">
    <source>
        <dbReference type="EMBL" id="MFK9005205.1"/>
    </source>
</evidence>
<dbReference type="PANTHER" id="PTHR42847">
    <property type="entry name" value="ALKANESULFONATE MONOOXYGENASE"/>
    <property type="match status" value="1"/>
</dbReference>
<accession>A0ABW8R1X0</accession>
<dbReference type="InterPro" id="IPR050172">
    <property type="entry name" value="SsuD_RutA_monooxygenase"/>
</dbReference>
<gene>
    <name evidence="2" type="ORF">ACJEBJ_13805</name>
</gene>
<protein>
    <submittedName>
        <fullName evidence="2">LLM class flavin-dependent oxidoreductase</fullName>
    </submittedName>
</protein>
<proteinExistence type="inferred from homology"/>
<dbReference type="Gene3D" id="3.20.20.30">
    <property type="entry name" value="Luciferase-like domain"/>
    <property type="match status" value="1"/>
</dbReference>
<dbReference type="PANTHER" id="PTHR42847:SF4">
    <property type="entry name" value="ALKANESULFONATE MONOOXYGENASE-RELATED"/>
    <property type="match status" value="1"/>
</dbReference>
<comment type="similarity">
    <text evidence="1">Belongs to the SsuD family.</text>
</comment>
<comment type="caution">
    <text evidence="2">The sequence shown here is derived from an EMBL/GenBank/DDBJ whole genome shotgun (WGS) entry which is preliminary data.</text>
</comment>
<evidence type="ECO:0000256" key="1">
    <source>
        <dbReference type="ARBA" id="ARBA00007044"/>
    </source>
</evidence>
<dbReference type="SUPFAM" id="SSF51679">
    <property type="entry name" value="Bacterial luciferase-like"/>
    <property type="match status" value="1"/>
</dbReference>
<reference evidence="2 3" key="1">
    <citation type="submission" date="2024-11" db="EMBL/GenBank/DDBJ databases">
        <authorList>
            <person name="Lucas J.A."/>
        </authorList>
    </citation>
    <scope>NUCLEOTIDE SEQUENCE [LARGE SCALE GENOMIC DNA]</scope>
    <source>
        <strain evidence="2 3">Z 7.15</strain>
    </source>
</reference>
<evidence type="ECO:0000313" key="3">
    <source>
        <dbReference type="Proteomes" id="UP001623008"/>
    </source>
</evidence>
<sequence>MAEEHHGVGLSGAHVVGDAQGAVGAQCQRFATQRQMAAYESVRQSRQTQLMQGRGRGARELEVSANLWAGVSLVRGGAGTALVGSYARVAERIEEYHQLGVDSFILSGFPHLEEAIHVGAQVLPLLRKIGTAQPAGVGLKA</sequence>
<dbReference type="InterPro" id="IPR036661">
    <property type="entry name" value="Luciferase-like_sf"/>
</dbReference>
<keyword evidence="3" id="KW-1185">Reference proteome</keyword>
<organism evidence="2 3">
    <name type="scientific">Pseudomonas pergaminensis</name>
    <dbReference type="NCBI Taxonomy" id="2853159"/>
    <lineage>
        <taxon>Bacteria</taxon>
        <taxon>Pseudomonadati</taxon>
        <taxon>Pseudomonadota</taxon>
        <taxon>Gammaproteobacteria</taxon>
        <taxon>Pseudomonadales</taxon>
        <taxon>Pseudomonadaceae</taxon>
        <taxon>Pseudomonas</taxon>
    </lineage>
</organism>
<dbReference type="RefSeq" id="WP_406597884.1">
    <property type="nucleotide sequence ID" value="NZ_JBJHQF010000019.1"/>
</dbReference>